<gene>
    <name evidence="3" type="ORF">QQX98_008052</name>
</gene>
<reference evidence="3 4" key="1">
    <citation type="journal article" date="2025" name="Microbiol. Resour. Announc.">
        <title>Draft genome sequences for Neonectria magnoliae and Neonectria punicea, canker pathogens of Liriodendron tulipifera and Acer saccharum in West Virginia.</title>
        <authorList>
            <person name="Petronek H.M."/>
            <person name="Kasson M.T."/>
            <person name="Metheny A.M."/>
            <person name="Stauder C.M."/>
            <person name="Lovett B."/>
            <person name="Lynch S.C."/>
            <person name="Garnas J.R."/>
            <person name="Kasson L.R."/>
            <person name="Stajich J.E."/>
        </authorList>
    </citation>
    <scope>NUCLEOTIDE SEQUENCE [LARGE SCALE GENOMIC DNA]</scope>
    <source>
        <strain evidence="3 4">NRRL 64653</strain>
    </source>
</reference>
<feature type="chain" id="PRO_5046853868" evidence="2">
    <location>
        <begin position="25"/>
        <end position="245"/>
    </location>
</feature>
<dbReference type="PANTHER" id="PTHR28022">
    <property type="entry name" value="GPI MANNOSYLTRANSFERASE 2 SUBUNIT PGA1"/>
    <property type="match status" value="1"/>
</dbReference>
<evidence type="ECO:0000313" key="3">
    <source>
        <dbReference type="EMBL" id="KAK7413044.1"/>
    </source>
</evidence>
<evidence type="ECO:0000256" key="2">
    <source>
        <dbReference type="SAM" id="SignalP"/>
    </source>
</evidence>
<feature type="transmembrane region" description="Helical" evidence="1">
    <location>
        <begin position="205"/>
        <end position="223"/>
    </location>
</feature>
<keyword evidence="1" id="KW-0812">Transmembrane</keyword>
<dbReference type="EMBL" id="JAZAVJ010000141">
    <property type="protein sequence ID" value="KAK7413044.1"/>
    <property type="molecule type" value="Genomic_DNA"/>
</dbReference>
<dbReference type="Proteomes" id="UP001498476">
    <property type="component" value="Unassembled WGS sequence"/>
</dbReference>
<name>A0ABR1GWK1_9HYPO</name>
<keyword evidence="1" id="KW-1133">Transmembrane helix</keyword>
<accession>A0ABR1GWK1</accession>
<feature type="signal peptide" evidence="2">
    <location>
        <begin position="1"/>
        <end position="24"/>
    </location>
</feature>
<dbReference type="InterPro" id="IPR019433">
    <property type="entry name" value="GPI_ManTrfase_II_coact_Pga1"/>
</dbReference>
<proteinExistence type="predicted"/>
<protein>
    <submittedName>
        <fullName evidence="3">Uncharacterized protein</fullName>
    </submittedName>
</protein>
<evidence type="ECO:0000313" key="4">
    <source>
        <dbReference type="Proteomes" id="UP001498476"/>
    </source>
</evidence>
<dbReference type="PANTHER" id="PTHR28022:SF1">
    <property type="entry name" value="GPI MANNOSYLTRANSFERASE 2 SUBUNIT PGA1"/>
    <property type="match status" value="1"/>
</dbReference>
<organism evidence="3 4">
    <name type="scientific">Neonectria punicea</name>
    <dbReference type="NCBI Taxonomy" id="979145"/>
    <lineage>
        <taxon>Eukaryota</taxon>
        <taxon>Fungi</taxon>
        <taxon>Dikarya</taxon>
        <taxon>Ascomycota</taxon>
        <taxon>Pezizomycotina</taxon>
        <taxon>Sordariomycetes</taxon>
        <taxon>Hypocreomycetidae</taxon>
        <taxon>Hypocreales</taxon>
        <taxon>Nectriaceae</taxon>
        <taxon>Neonectria</taxon>
    </lineage>
</organism>
<evidence type="ECO:0000256" key="1">
    <source>
        <dbReference type="SAM" id="Phobius"/>
    </source>
</evidence>
<comment type="caution">
    <text evidence="3">The sequence shown here is derived from an EMBL/GenBank/DDBJ whole genome shotgun (WGS) entry which is preliminary data.</text>
</comment>
<keyword evidence="4" id="KW-1185">Reference proteome</keyword>
<sequence length="245" mass="26964">MIFLRSPLLPVVALLFATVSPAAANTEKAIFTAPDTVNIPLMKPSLDDLNLHTLTPDAWSIRANLTRVFPVEPGNAATGAATWLLLDRLTPGQRYEFRVCWAAIQPTDFSLSVHELETVWDTPELIQSLAEYSSSRQLSSEGGEEQQLHDYEPDQGERQSSALLLQVRASADYFTDDAVLMRDPPPVLADLILDPYLYNAVPRSLIPTAAYLVFVGLVAWFVARPIASKLQSIAVTAETATKKQN</sequence>
<keyword evidence="1" id="KW-0472">Membrane</keyword>
<keyword evidence="2" id="KW-0732">Signal</keyword>